<keyword evidence="2" id="KW-1185">Reference proteome</keyword>
<proteinExistence type="predicted"/>
<dbReference type="EMBL" id="BEGY01000023">
    <property type="protein sequence ID" value="GAX77259.1"/>
    <property type="molecule type" value="Genomic_DNA"/>
</dbReference>
<reference evidence="1 2" key="1">
    <citation type="submission" date="2017-08" db="EMBL/GenBank/DDBJ databases">
        <title>Acidophilic green algal genome provides insights into adaptation to an acidic environment.</title>
        <authorList>
            <person name="Hirooka S."/>
            <person name="Hirose Y."/>
            <person name="Kanesaki Y."/>
            <person name="Higuchi S."/>
            <person name="Fujiwara T."/>
            <person name="Onuma R."/>
            <person name="Era A."/>
            <person name="Ohbayashi R."/>
            <person name="Uzuka A."/>
            <person name="Nozaki H."/>
            <person name="Yoshikawa H."/>
            <person name="Miyagishima S.Y."/>
        </authorList>
    </citation>
    <scope>NUCLEOTIDE SEQUENCE [LARGE SCALE GENOMIC DNA]</scope>
    <source>
        <strain evidence="1 2">NIES-2499</strain>
    </source>
</reference>
<accession>A0A250X2U6</accession>
<evidence type="ECO:0000313" key="2">
    <source>
        <dbReference type="Proteomes" id="UP000232323"/>
    </source>
</evidence>
<name>A0A250X2U6_9CHLO</name>
<organism evidence="1 2">
    <name type="scientific">Chlamydomonas eustigma</name>
    <dbReference type="NCBI Taxonomy" id="1157962"/>
    <lineage>
        <taxon>Eukaryota</taxon>
        <taxon>Viridiplantae</taxon>
        <taxon>Chlorophyta</taxon>
        <taxon>core chlorophytes</taxon>
        <taxon>Chlorophyceae</taxon>
        <taxon>CS clade</taxon>
        <taxon>Chlamydomonadales</taxon>
        <taxon>Chlamydomonadaceae</taxon>
        <taxon>Chlamydomonas</taxon>
    </lineage>
</organism>
<dbReference type="AlphaFoldDB" id="A0A250X2U6"/>
<comment type="caution">
    <text evidence="1">The sequence shown here is derived from an EMBL/GenBank/DDBJ whole genome shotgun (WGS) entry which is preliminary data.</text>
</comment>
<dbReference type="Proteomes" id="UP000232323">
    <property type="component" value="Unassembled WGS sequence"/>
</dbReference>
<protein>
    <submittedName>
        <fullName evidence="1">Uncharacterized protein</fullName>
    </submittedName>
</protein>
<evidence type="ECO:0000313" key="1">
    <source>
        <dbReference type="EMBL" id="GAX77259.1"/>
    </source>
</evidence>
<sequence length="101" mass="11246">MRALPIKMVTSYRDPHVISYAALKTLTTYCCGQRTQEWILSSIPPGGVPSCLLCNCRVWRAPDCLTQLHVVVFDEEEKALKCKEGPHCSIYRGVNLTGSSC</sequence>
<gene>
    <name evidence="1" type="ORF">CEUSTIGMA_g4705.t1</name>
</gene>